<dbReference type="AlphaFoldDB" id="A0A0P0WAJ7"/>
<dbReference type="PROSITE" id="PS51136">
    <property type="entry name" value="WAC"/>
    <property type="match status" value="1"/>
</dbReference>
<dbReference type="Gramene" id="Os04t0439400-01">
    <property type="protein sequence ID" value="Os04t0439400-01"/>
    <property type="gene ID" value="Os04g0439400"/>
</dbReference>
<evidence type="ECO:0000259" key="2">
    <source>
        <dbReference type="PROSITE" id="PS51136"/>
    </source>
</evidence>
<sequence length="105" mass="12672">MPLLKRRPFFLLDPPKDLNPEDKVFQVRYTKEIFRDYQEYLNRVNLYRERVWTCKVSGKSNLTYEEALVSEHHAAEKAQQLPRELIAPVLHMIQYIFSKKTFLKD</sequence>
<reference evidence="3 4" key="2">
    <citation type="journal article" date="2013" name="Plant Cell Physiol.">
        <title>Rice Annotation Project Database (RAP-DB): an integrative and interactive database for rice genomics.</title>
        <authorList>
            <person name="Sakai H."/>
            <person name="Lee S.S."/>
            <person name="Tanaka T."/>
            <person name="Numa H."/>
            <person name="Kim J."/>
            <person name="Kawahara Y."/>
            <person name="Wakimoto H."/>
            <person name="Yang C.C."/>
            <person name="Iwamoto M."/>
            <person name="Abe T."/>
            <person name="Yamada Y."/>
            <person name="Muto A."/>
            <person name="Inokuchi H."/>
            <person name="Ikemura T."/>
            <person name="Matsumoto T."/>
            <person name="Sasaki T."/>
            <person name="Itoh T."/>
        </authorList>
    </citation>
    <scope>NUCLEOTIDE SEQUENCE [LARGE SCALE GENOMIC DNA]</scope>
    <source>
        <strain evidence="4">cv. Nipponbare</strain>
    </source>
</reference>
<keyword evidence="1" id="KW-0539">Nucleus</keyword>
<evidence type="ECO:0000313" key="4">
    <source>
        <dbReference type="Proteomes" id="UP000059680"/>
    </source>
</evidence>
<comment type="subcellular location">
    <subcellularLocation>
        <location evidence="1">Nucleus</location>
    </subcellularLocation>
</comment>
<protein>
    <submittedName>
        <fullName evidence="3">Os04g0439400 protein</fullName>
    </submittedName>
</protein>
<keyword evidence="4" id="KW-1185">Reference proteome</keyword>
<reference evidence="3 4" key="3">
    <citation type="journal article" date="2013" name="Rice">
        <title>Improvement of the Oryza sativa Nipponbare reference genome using next generation sequence and optical map data.</title>
        <authorList>
            <person name="Kawahara Y."/>
            <person name="de la Bastide M."/>
            <person name="Hamilton J.P."/>
            <person name="Kanamori H."/>
            <person name="McCombie W.R."/>
            <person name="Ouyang S."/>
            <person name="Schwartz D.C."/>
            <person name="Tanaka T."/>
            <person name="Wu J."/>
            <person name="Zhou S."/>
            <person name="Childs K.L."/>
            <person name="Davidson R.M."/>
            <person name="Lin H."/>
            <person name="Quesada-Ocampo L."/>
            <person name="Vaillancourt B."/>
            <person name="Sakai H."/>
            <person name="Lee S.S."/>
            <person name="Kim J."/>
            <person name="Numa H."/>
            <person name="Itoh T."/>
            <person name="Buell C.R."/>
            <person name="Matsumoto T."/>
        </authorList>
    </citation>
    <scope>NUCLEOTIDE SEQUENCE [LARGE SCALE GENOMIC DNA]</scope>
    <source>
        <strain evidence="4">cv. Nipponbare</strain>
    </source>
</reference>
<dbReference type="InterPro" id="IPR013136">
    <property type="entry name" value="WSTF_Acf1_Cbp146"/>
</dbReference>
<dbReference type="Proteomes" id="UP000059680">
    <property type="component" value="Chromosome 4"/>
</dbReference>
<dbReference type="InterPro" id="IPR053271">
    <property type="entry name" value="DDT_domain"/>
</dbReference>
<organism evidence="3 4">
    <name type="scientific">Oryza sativa subsp. japonica</name>
    <name type="common">Rice</name>
    <dbReference type="NCBI Taxonomy" id="39947"/>
    <lineage>
        <taxon>Eukaryota</taxon>
        <taxon>Viridiplantae</taxon>
        <taxon>Streptophyta</taxon>
        <taxon>Embryophyta</taxon>
        <taxon>Tracheophyta</taxon>
        <taxon>Spermatophyta</taxon>
        <taxon>Magnoliopsida</taxon>
        <taxon>Liliopsida</taxon>
        <taxon>Poales</taxon>
        <taxon>Poaceae</taxon>
        <taxon>BOP clade</taxon>
        <taxon>Oryzoideae</taxon>
        <taxon>Oryzeae</taxon>
        <taxon>Oryzinae</taxon>
        <taxon>Oryza</taxon>
        <taxon>Oryza sativa</taxon>
    </lineage>
</organism>
<evidence type="ECO:0000313" key="3">
    <source>
        <dbReference type="EMBL" id="BAS89334.1"/>
    </source>
</evidence>
<gene>
    <name evidence="3" type="ordered locus">Os04g0439400</name>
    <name evidence="3" type="ORF">OSNPB_040439400</name>
</gene>
<dbReference type="InParanoid" id="A0A0P0WAJ7"/>
<dbReference type="PaxDb" id="39947-A0A0P0WAJ7"/>
<name>A0A0P0WAJ7_ORYSJ</name>
<dbReference type="GO" id="GO:0005634">
    <property type="term" value="C:nucleus"/>
    <property type="evidence" value="ECO:0007669"/>
    <property type="project" value="UniProtKB-SubCell"/>
</dbReference>
<accession>A0A0P0WAJ7</accession>
<feature type="domain" description="WAC" evidence="2">
    <location>
        <begin position="22"/>
        <end position="105"/>
    </location>
</feature>
<dbReference type="eggNOG" id="KOG1245">
    <property type="taxonomic scope" value="Eukaryota"/>
</dbReference>
<proteinExistence type="predicted"/>
<evidence type="ECO:0000256" key="1">
    <source>
        <dbReference type="PROSITE-ProRule" id="PRU00475"/>
    </source>
</evidence>
<dbReference type="STRING" id="39947.A0A0P0WAJ7"/>
<dbReference type="Pfam" id="PF10537">
    <property type="entry name" value="WAC_Acf1_DNA_bd"/>
    <property type="match status" value="1"/>
</dbReference>
<dbReference type="PANTHER" id="PTHR15546:SF2">
    <property type="entry name" value="DDT DOMAIN-CONTAINING PROTEIN DDB_G0282237"/>
    <property type="match status" value="1"/>
</dbReference>
<dbReference type="PANTHER" id="PTHR15546">
    <property type="entry name" value="BROMODOMAIN ADJACENT TO ZINC FINGER DOMAIN, 2A"/>
    <property type="match status" value="1"/>
</dbReference>
<dbReference type="EMBL" id="AP014960">
    <property type="protein sequence ID" value="BAS89334.1"/>
    <property type="molecule type" value="Genomic_DNA"/>
</dbReference>
<reference evidence="4" key="1">
    <citation type="journal article" date="2005" name="Nature">
        <title>The map-based sequence of the rice genome.</title>
        <authorList>
            <consortium name="International rice genome sequencing project (IRGSP)"/>
            <person name="Matsumoto T."/>
            <person name="Wu J."/>
            <person name="Kanamori H."/>
            <person name="Katayose Y."/>
            <person name="Fujisawa M."/>
            <person name="Namiki N."/>
            <person name="Mizuno H."/>
            <person name="Yamamoto K."/>
            <person name="Antonio B.A."/>
            <person name="Baba T."/>
            <person name="Sakata K."/>
            <person name="Nagamura Y."/>
            <person name="Aoki H."/>
            <person name="Arikawa K."/>
            <person name="Arita K."/>
            <person name="Bito T."/>
            <person name="Chiden Y."/>
            <person name="Fujitsuka N."/>
            <person name="Fukunaka R."/>
            <person name="Hamada M."/>
            <person name="Harada C."/>
            <person name="Hayashi A."/>
            <person name="Hijishita S."/>
            <person name="Honda M."/>
            <person name="Hosokawa S."/>
            <person name="Ichikawa Y."/>
            <person name="Idonuma A."/>
            <person name="Iijima M."/>
            <person name="Ikeda M."/>
            <person name="Ikeno M."/>
            <person name="Ito K."/>
            <person name="Ito S."/>
            <person name="Ito T."/>
            <person name="Ito Y."/>
            <person name="Ito Y."/>
            <person name="Iwabuchi A."/>
            <person name="Kamiya K."/>
            <person name="Karasawa W."/>
            <person name="Kurita K."/>
            <person name="Katagiri S."/>
            <person name="Kikuta A."/>
            <person name="Kobayashi H."/>
            <person name="Kobayashi N."/>
            <person name="Machita K."/>
            <person name="Maehara T."/>
            <person name="Masukawa M."/>
            <person name="Mizubayashi T."/>
            <person name="Mukai Y."/>
            <person name="Nagasaki H."/>
            <person name="Nagata Y."/>
            <person name="Naito S."/>
            <person name="Nakashima M."/>
            <person name="Nakama Y."/>
            <person name="Nakamichi Y."/>
            <person name="Nakamura M."/>
            <person name="Meguro A."/>
            <person name="Negishi M."/>
            <person name="Ohta I."/>
            <person name="Ohta T."/>
            <person name="Okamoto M."/>
            <person name="Ono N."/>
            <person name="Saji S."/>
            <person name="Sakaguchi M."/>
            <person name="Sakai K."/>
            <person name="Shibata M."/>
            <person name="Shimokawa T."/>
            <person name="Song J."/>
            <person name="Takazaki Y."/>
            <person name="Terasawa K."/>
            <person name="Tsugane M."/>
            <person name="Tsuji K."/>
            <person name="Ueda S."/>
            <person name="Waki K."/>
            <person name="Yamagata H."/>
            <person name="Yamamoto M."/>
            <person name="Yamamoto S."/>
            <person name="Yamane H."/>
            <person name="Yoshiki S."/>
            <person name="Yoshihara R."/>
            <person name="Yukawa K."/>
            <person name="Zhong H."/>
            <person name="Yano M."/>
            <person name="Yuan Q."/>
            <person name="Ouyang S."/>
            <person name="Liu J."/>
            <person name="Jones K.M."/>
            <person name="Gansberger K."/>
            <person name="Moffat K."/>
            <person name="Hill J."/>
            <person name="Bera J."/>
            <person name="Fadrosh D."/>
            <person name="Jin S."/>
            <person name="Johri S."/>
            <person name="Kim M."/>
            <person name="Overton L."/>
            <person name="Reardon M."/>
            <person name="Tsitrin T."/>
            <person name="Vuong H."/>
            <person name="Weaver B."/>
            <person name="Ciecko A."/>
            <person name="Tallon L."/>
            <person name="Jackson J."/>
            <person name="Pai G."/>
            <person name="Aken S.V."/>
            <person name="Utterback T."/>
            <person name="Reidmuller S."/>
            <person name="Feldblyum T."/>
            <person name="Hsiao J."/>
            <person name="Zismann V."/>
            <person name="Iobst S."/>
            <person name="de Vazeille A.R."/>
            <person name="Buell C.R."/>
            <person name="Ying K."/>
            <person name="Li Y."/>
            <person name="Lu T."/>
            <person name="Huang Y."/>
            <person name="Zhao Q."/>
            <person name="Feng Q."/>
            <person name="Zhang L."/>
            <person name="Zhu J."/>
            <person name="Weng Q."/>
            <person name="Mu J."/>
            <person name="Lu Y."/>
            <person name="Fan D."/>
            <person name="Liu Y."/>
            <person name="Guan J."/>
            <person name="Zhang Y."/>
            <person name="Yu S."/>
            <person name="Liu X."/>
            <person name="Zhang Y."/>
            <person name="Hong G."/>
            <person name="Han B."/>
            <person name="Choisne N."/>
            <person name="Demange N."/>
            <person name="Orjeda G."/>
            <person name="Samain S."/>
            <person name="Cattolico L."/>
            <person name="Pelletier E."/>
            <person name="Couloux A."/>
            <person name="Segurens B."/>
            <person name="Wincker P."/>
            <person name="D'Hont A."/>
            <person name="Scarpelli C."/>
            <person name="Weissenbach J."/>
            <person name="Salanoubat M."/>
            <person name="Quetier F."/>
            <person name="Yu Y."/>
            <person name="Kim H.R."/>
            <person name="Rambo T."/>
            <person name="Currie J."/>
            <person name="Collura K."/>
            <person name="Luo M."/>
            <person name="Yang T."/>
            <person name="Ammiraju J.S.S."/>
            <person name="Engler F."/>
            <person name="Soderlund C."/>
            <person name="Wing R.A."/>
            <person name="Palmer L.E."/>
            <person name="de la Bastide M."/>
            <person name="Spiegel L."/>
            <person name="Nascimento L."/>
            <person name="Zutavern T."/>
            <person name="O'Shaughnessy A."/>
            <person name="Dike S."/>
            <person name="Dedhia N."/>
            <person name="Preston R."/>
            <person name="Balija V."/>
            <person name="McCombie W.R."/>
            <person name="Chow T."/>
            <person name="Chen H."/>
            <person name="Chung M."/>
            <person name="Chen C."/>
            <person name="Shaw J."/>
            <person name="Wu H."/>
            <person name="Hsiao K."/>
            <person name="Chao Y."/>
            <person name="Chu M."/>
            <person name="Cheng C."/>
            <person name="Hour A."/>
            <person name="Lee P."/>
            <person name="Lin S."/>
            <person name="Lin Y."/>
            <person name="Liou J."/>
            <person name="Liu S."/>
            <person name="Hsing Y."/>
            <person name="Raghuvanshi S."/>
            <person name="Mohanty A."/>
            <person name="Bharti A.K."/>
            <person name="Gaur A."/>
            <person name="Gupta V."/>
            <person name="Kumar D."/>
            <person name="Ravi V."/>
            <person name="Vij S."/>
            <person name="Kapur A."/>
            <person name="Khurana P."/>
            <person name="Khurana P."/>
            <person name="Khurana J.P."/>
            <person name="Tyagi A.K."/>
            <person name="Gaikwad K."/>
            <person name="Singh A."/>
            <person name="Dalal V."/>
            <person name="Srivastava S."/>
            <person name="Dixit A."/>
            <person name="Pal A.K."/>
            <person name="Ghazi I.A."/>
            <person name="Yadav M."/>
            <person name="Pandit A."/>
            <person name="Bhargava A."/>
            <person name="Sureshbabu K."/>
            <person name="Batra K."/>
            <person name="Sharma T.R."/>
            <person name="Mohapatra T."/>
            <person name="Singh N.K."/>
            <person name="Messing J."/>
            <person name="Nelson A.B."/>
            <person name="Fuks G."/>
            <person name="Kavchok S."/>
            <person name="Keizer G."/>
            <person name="Linton E."/>
            <person name="Llaca V."/>
            <person name="Song R."/>
            <person name="Tanyolac B."/>
            <person name="Young S."/>
            <person name="Ho-Il K."/>
            <person name="Hahn J.H."/>
            <person name="Sangsakoo G."/>
            <person name="Vanavichit A."/>
            <person name="de Mattos Luiz.A.T."/>
            <person name="Zimmer P.D."/>
            <person name="Malone G."/>
            <person name="Dellagostin O."/>
            <person name="de Oliveira A.C."/>
            <person name="Bevan M."/>
            <person name="Bancroft I."/>
            <person name="Minx P."/>
            <person name="Cordum H."/>
            <person name="Wilson R."/>
            <person name="Cheng Z."/>
            <person name="Jin W."/>
            <person name="Jiang J."/>
            <person name="Leong S.A."/>
            <person name="Iwama H."/>
            <person name="Gojobori T."/>
            <person name="Itoh T."/>
            <person name="Niimura Y."/>
            <person name="Fujii Y."/>
            <person name="Habara T."/>
            <person name="Sakai H."/>
            <person name="Sato Y."/>
            <person name="Wilson G."/>
            <person name="Kumar K."/>
            <person name="McCouch S."/>
            <person name="Juretic N."/>
            <person name="Hoen D."/>
            <person name="Wright S."/>
            <person name="Bruskiewich R."/>
            <person name="Bureau T."/>
            <person name="Miyao A."/>
            <person name="Hirochika H."/>
            <person name="Nishikawa T."/>
            <person name="Kadowaki K."/>
            <person name="Sugiura M."/>
            <person name="Burr B."/>
            <person name="Sasaki T."/>
        </authorList>
    </citation>
    <scope>NUCLEOTIDE SEQUENCE [LARGE SCALE GENOMIC DNA]</scope>
    <source>
        <strain evidence="4">cv. Nipponbare</strain>
    </source>
</reference>